<dbReference type="EMBL" id="JAULSN010000006">
    <property type="protein sequence ID" value="KAK3369490.1"/>
    <property type="molecule type" value="Genomic_DNA"/>
</dbReference>
<evidence type="ECO:0000313" key="3">
    <source>
        <dbReference type="Proteomes" id="UP001287356"/>
    </source>
</evidence>
<evidence type="ECO:0000256" key="1">
    <source>
        <dbReference type="SAM" id="MobiDB-lite"/>
    </source>
</evidence>
<comment type="caution">
    <text evidence="2">The sequence shown here is derived from an EMBL/GenBank/DDBJ whole genome shotgun (WGS) entry which is preliminary data.</text>
</comment>
<dbReference type="AlphaFoldDB" id="A0AAE0K4J0"/>
<reference evidence="2" key="1">
    <citation type="journal article" date="2023" name="Mol. Phylogenet. Evol.">
        <title>Genome-scale phylogeny and comparative genomics of the fungal order Sordariales.</title>
        <authorList>
            <person name="Hensen N."/>
            <person name="Bonometti L."/>
            <person name="Westerberg I."/>
            <person name="Brannstrom I.O."/>
            <person name="Guillou S."/>
            <person name="Cros-Aarteil S."/>
            <person name="Calhoun S."/>
            <person name="Haridas S."/>
            <person name="Kuo A."/>
            <person name="Mondo S."/>
            <person name="Pangilinan J."/>
            <person name="Riley R."/>
            <person name="LaButti K."/>
            <person name="Andreopoulos B."/>
            <person name="Lipzen A."/>
            <person name="Chen C."/>
            <person name="Yan M."/>
            <person name="Daum C."/>
            <person name="Ng V."/>
            <person name="Clum A."/>
            <person name="Steindorff A."/>
            <person name="Ohm R.A."/>
            <person name="Martin F."/>
            <person name="Silar P."/>
            <person name="Natvig D.O."/>
            <person name="Lalanne C."/>
            <person name="Gautier V."/>
            <person name="Ament-Velasquez S.L."/>
            <person name="Kruys A."/>
            <person name="Hutchinson M.I."/>
            <person name="Powell A.J."/>
            <person name="Barry K."/>
            <person name="Miller A.N."/>
            <person name="Grigoriev I.V."/>
            <person name="Debuchy R."/>
            <person name="Gladieux P."/>
            <person name="Hiltunen Thoren M."/>
            <person name="Johannesson H."/>
        </authorList>
    </citation>
    <scope>NUCLEOTIDE SEQUENCE</scope>
    <source>
        <strain evidence="2">CBS 958.72</strain>
    </source>
</reference>
<organism evidence="2 3">
    <name type="scientific">Lasiosphaeria ovina</name>
    <dbReference type="NCBI Taxonomy" id="92902"/>
    <lineage>
        <taxon>Eukaryota</taxon>
        <taxon>Fungi</taxon>
        <taxon>Dikarya</taxon>
        <taxon>Ascomycota</taxon>
        <taxon>Pezizomycotina</taxon>
        <taxon>Sordariomycetes</taxon>
        <taxon>Sordariomycetidae</taxon>
        <taxon>Sordariales</taxon>
        <taxon>Lasiosphaeriaceae</taxon>
        <taxon>Lasiosphaeria</taxon>
    </lineage>
</organism>
<feature type="compositionally biased region" description="Basic and acidic residues" evidence="1">
    <location>
        <begin position="317"/>
        <end position="328"/>
    </location>
</feature>
<name>A0AAE0K4J0_9PEZI</name>
<accession>A0AAE0K4J0</accession>
<proteinExistence type="predicted"/>
<keyword evidence="3" id="KW-1185">Reference proteome</keyword>
<evidence type="ECO:0000313" key="2">
    <source>
        <dbReference type="EMBL" id="KAK3369490.1"/>
    </source>
</evidence>
<dbReference type="Proteomes" id="UP001287356">
    <property type="component" value="Unassembled WGS sequence"/>
</dbReference>
<reference evidence="2" key="2">
    <citation type="submission" date="2023-06" db="EMBL/GenBank/DDBJ databases">
        <authorList>
            <consortium name="Lawrence Berkeley National Laboratory"/>
            <person name="Haridas S."/>
            <person name="Hensen N."/>
            <person name="Bonometti L."/>
            <person name="Westerberg I."/>
            <person name="Brannstrom I.O."/>
            <person name="Guillou S."/>
            <person name="Cros-Aarteil S."/>
            <person name="Calhoun S."/>
            <person name="Kuo A."/>
            <person name="Mondo S."/>
            <person name="Pangilinan J."/>
            <person name="Riley R."/>
            <person name="Labutti K."/>
            <person name="Andreopoulos B."/>
            <person name="Lipzen A."/>
            <person name="Chen C."/>
            <person name="Yanf M."/>
            <person name="Daum C."/>
            <person name="Ng V."/>
            <person name="Clum A."/>
            <person name="Steindorff A."/>
            <person name="Ohm R."/>
            <person name="Martin F."/>
            <person name="Silar P."/>
            <person name="Natvig D."/>
            <person name="Lalanne C."/>
            <person name="Gautier V."/>
            <person name="Ament-Velasquez S.L."/>
            <person name="Kruys A."/>
            <person name="Hutchinson M.I."/>
            <person name="Powell A.J."/>
            <person name="Barry K."/>
            <person name="Miller A.N."/>
            <person name="Grigoriev I.V."/>
            <person name="Debuchy R."/>
            <person name="Gladieux P."/>
            <person name="Thoren M.H."/>
            <person name="Johannesson H."/>
        </authorList>
    </citation>
    <scope>NUCLEOTIDE SEQUENCE</scope>
    <source>
        <strain evidence="2">CBS 958.72</strain>
    </source>
</reference>
<gene>
    <name evidence="2" type="ORF">B0T24DRAFT_596229</name>
</gene>
<protein>
    <submittedName>
        <fullName evidence="2">Uncharacterized protein</fullName>
    </submittedName>
</protein>
<feature type="region of interest" description="Disordered" evidence="1">
    <location>
        <begin position="308"/>
        <end position="328"/>
    </location>
</feature>
<sequence>MDPITIVTMVVHATASCLSTTKKLYNLREKYKDAPMAVVSICSESNVIAASLAQIQSLLLQREDFANVWQSRTELPAVLYCALTGCLVVFSCLEIEIQRTMAGVSNPNNMPNTLAEIKQMLIQKQDVVRASVSATKSLRSANPSIRVSKSIYDGNADYASFVFDSEYGKDAASAIAPSDLNFDFDDLVINSRVHRKALANAQPRTSTTPQPELGGLIDLTDSVTIRDNPDAAEALPLWSRDLQDLIVHELPVECVTCQAPGCVQAFGENESRFKGKDGAAFCSYHYCTLEAKPCVGCRLPVIKDTTGINGTGPTNQTDRKWLDGRLGR</sequence>